<reference evidence="1" key="1">
    <citation type="journal article" date="2015" name="MBio">
        <title>Eco-Evolutionary Dynamics of Episomes among Ecologically Cohesive Bacterial Populations.</title>
        <authorList>
            <person name="Xue H."/>
            <person name="Cordero O.X."/>
            <person name="Camas F.M."/>
            <person name="Trimble W."/>
            <person name="Meyer F."/>
            <person name="Guglielmini J."/>
            <person name="Rocha E.P."/>
            <person name="Polz M.F."/>
        </authorList>
    </citation>
    <scope>NUCLEOTIDE SEQUENCE</scope>
    <source>
        <strain evidence="1">FF_451</strain>
    </source>
</reference>
<proteinExistence type="predicted"/>
<dbReference type="AlphaFoldDB" id="A0A0H3ZWB4"/>
<name>A0A0H3ZWB4_9VIBR</name>
<sequence length="78" mass="8368">MLTGRLIGTAVESLNELNELGAFGADIVQLLGYMWADKALNLLISTGAFLMALKGVREGIAMRQGWWKPGQKTGGMEG</sequence>
<protein>
    <submittedName>
        <fullName evidence="1">Uncharacterized protein</fullName>
    </submittedName>
</protein>
<evidence type="ECO:0000313" key="1">
    <source>
        <dbReference type="EMBL" id="AKN38169.1"/>
    </source>
</evidence>
<accession>A0A0H3ZWB4</accession>
<dbReference type="EMBL" id="KP795571">
    <property type="protein sequence ID" value="AKN38169.1"/>
    <property type="molecule type" value="Genomic_DNA"/>
</dbReference>
<organism evidence="1">
    <name type="scientific">Vibrio ordalii</name>
    <dbReference type="NCBI Taxonomy" id="28174"/>
    <lineage>
        <taxon>Bacteria</taxon>
        <taxon>Pseudomonadati</taxon>
        <taxon>Pseudomonadota</taxon>
        <taxon>Gammaproteobacteria</taxon>
        <taxon>Vibrionales</taxon>
        <taxon>Vibrionaceae</taxon>
        <taxon>Vibrio</taxon>
    </lineage>
</organism>